<evidence type="ECO:0000259" key="5">
    <source>
        <dbReference type="PROSITE" id="PS50830"/>
    </source>
</evidence>
<dbReference type="PROSITE" id="PS50830">
    <property type="entry name" value="TNASE_3"/>
    <property type="match status" value="1"/>
</dbReference>
<dbReference type="EMBL" id="JAODYH010000007">
    <property type="protein sequence ID" value="MCT9812046.1"/>
    <property type="molecule type" value="Genomic_DNA"/>
</dbReference>
<organism evidence="6 7">
    <name type="scientific">Acidovorax bellezanensis</name>
    <dbReference type="NCBI Taxonomy" id="2976702"/>
    <lineage>
        <taxon>Bacteria</taxon>
        <taxon>Pseudomonadati</taxon>
        <taxon>Pseudomonadota</taxon>
        <taxon>Betaproteobacteria</taxon>
        <taxon>Burkholderiales</taxon>
        <taxon>Comamonadaceae</taxon>
        <taxon>Acidovorax</taxon>
    </lineage>
</organism>
<name>A0ABT2PNJ7_9BURK</name>
<keyword evidence="2" id="KW-0255">Endonuclease</keyword>
<protein>
    <submittedName>
        <fullName evidence="6">Thermonuclease family protein</fullName>
    </submittedName>
</protein>
<evidence type="ECO:0000313" key="6">
    <source>
        <dbReference type="EMBL" id="MCT9812046.1"/>
    </source>
</evidence>
<dbReference type="Gene3D" id="2.40.50.90">
    <property type="match status" value="1"/>
</dbReference>
<dbReference type="RefSeq" id="WP_261501286.1">
    <property type="nucleotide sequence ID" value="NZ_JAODYH010000007.1"/>
</dbReference>
<dbReference type="SUPFAM" id="SSF50199">
    <property type="entry name" value="Staphylococcal nuclease"/>
    <property type="match status" value="1"/>
</dbReference>
<sequence>MLTATLLCLVVAITDGDTLTAHCGQPQAYEQVTVHLGGIDAPEKHQPYGIQARQALSDIALGKTAELRCHKIDAYQRHICSVWVAPASAPDGPRTLDAGLAMTTLGLAWWYRAYAQEQSPQERGQYEFAQQEARAKRAGLWRDSDPVAPWDWRKNSPPQR</sequence>
<dbReference type="PANTHER" id="PTHR12302:SF3">
    <property type="entry name" value="SERINE_THREONINE-PROTEIN KINASE 31"/>
    <property type="match status" value="1"/>
</dbReference>
<dbReference type="Proteomes" id="UP001525968">
    <property type="component" value="Unassembled WGS sequence"/>
</dbReference>
<keyword evidence="1" id="KW-0540">Nuclease</keyword>
<reference evidence="6 7" key="1">
    <citation type="submission" date="2022-09" db="EMBL/GenBank/DDBJ databases">
        <title>Draft genome of isolate Be4.</title>
        <authorList>
            <person name="Sanchez-Castro I."/>
            <person name="Martinez-Rodriguez P."/>
            <person name="Descostes M."/>
            <person name="Merroun M."/>
        </authorList>
    </citation>
    <scope>NUCLEOTIDE SEQUENCE [LARGE SCALE GENOMIC DNA]</scope>
    <source>
        <strain evidence="6 7">Be4</strain>
    </source>
</reference>
<feature type="region of interest" description="Disordered" evidence="4">
    <location>
        <begin position="137"/>
        <end position="160"/>
    </location>
</feature>
<keyword evidence="3" id="KW-0378">Hydrolase</keyword>
<keyword evidence="7" id="KW-1185">Reference proteome</keyword>
<comment type="caution">
    <text evidence="6">The sequence shown here is derived from an EMBL/GenBank/DDBJ whole genome shotgun (WGS) entry which is preliminary data.</text>
</comment>
<dbReference type="Pfam" id="PF00565">
    <property type="entry name" value="SNase"/>
    <property type="match status" value="1"/>
</dbReference>
<dbReference type="SMART" id="SM00318">
    <property type="entry name" value="SNc"/>
    <property type="match status" value="1"/>
</dbReference>
<evidence type="ECO:0000313" key="7">
    <source>
        <dbReference type="Proteomes" id="UP001525968"/>
    </source>
</evidence>
<evidence type="ECO:0000256" key="2">
    <source>
        <dbReference type="ARBA" id="ARBA00022759"/>
    </source>
</evidence>
<gene>
    <name evidence="6" type="ORF">N0K08_15480</name>
</gene>
<dbReference type="InterPro" id="IPR016071">
    <property type="entry name" value="Staphylococal_nuclease_OB-fold"/>
</dbReference>
<dbReference type="PANTHER" id="PTHR12302">
    <property type="entry name" value="EBNA2 BINDING PROTEIN P100"/>
    <property type="match status" value="1"/>
</dbReference>
<evidence type="ECO:0000256" key="4">
    <source>
        <dbReference type="SAM" id="MobiDB-lite"/>
    </source>
</evidence>
<accession>A0ABT2PNJ7</accession>
<evidence type="ECO:0000256" key="3">
    <source>
        <dbReference type="ARBA" id="ARBA00022801"/>
    </source>
</evidence>
<proteinExistence type="predicted"/>
<feature type="domain" description="TNase-like" evidence="5">
    <location>
        <begin position="4"/>
        <end position="143"/>
    </location>
</feature>
<dbReference type="InterPro" id="IPR035437">
    <property type="entry name" value="SNase_OB-fold_sf"/>
</dbReference>
<evidence type="ECO:0000256" key="1">
    <source>
        <dbReference type="ARBA" id="ARBA00022722"/>
    </source>
</evidence>